<evidence type="ECO:0000313" key="1">
    <source>
        <dbReference type="EMBL" id="KAL3279633.1"/>
    </source>
</evidence>
<dbReference type="EMBL" id="JABFTP020000124">
    <property type="protein sequence ID" value="KAL3279633.1"/>
    <property type="molecule type" value="Genomic_DNA"/>
</dbReference>
<organism evidence="1 2">
    <name type="scientific">Cryptolaemus montrouzieri</name>
    <dbReference type="NCBI Taxonomy" id="559131"/>
    <lineage>
        <taxon>Eukaryota</taxon>
        <taxon>Metazoa</taxon>
        <taxon>Ecdysozoa</taxon>
        <taxon>Arthropoda</taxon>
        <taxon>Hexapoda</taxon>
        <taxon>Insecta</taxon>
        <taxon>Pterygota</taxon>
        <taxon>Neoptera</taxon>
        <taxon>Endopterygota</taxon>
        <taxon>Coleoptera</taxon>
        <taxon>Polyphaga</taxon>
        <taxon>Cucujiformia</taxon>
        <taxon>Coccinelloidea</taxon>
        <taxon>Coccinellidae</taxon>
        <taxon>Scymninae</taxon>
        <taxon>Scymnini</taxon>
        <taxon>Cryptolaemus</taxon>
    </lineage>
</organism>
<dbReference type="Proteomes" id="UP001516400">
    <property type="component" value="Unassembled WGS sequence"/>
</dbReference>
<gene>
    <name evidence="1" type="ORF">HHI36_017139</name>
</gene>
<dbReference type="AlphaFoldDB" id="A0ABD2NLR1"/>
<reference evidence="1 2" key="1">
    <citation type="journal article" date="2021" name="BMC Biol.">
        <title>Horizontally acquired antibacterial genes associated with adaptive radiation of ladybird beetles.</title>
        <authorList>
            <person name="Li H.S."/>
            <person name="Tang X.F."/>
            <person name="Huang Y.H."/>
            <person name="Xu Z.Y."/>
            <person name="Chen M.L."/>
            <person name="Du X.Y."/>
            <person name="Qiu B.Y."/>
            <person name="Chen P.T."/>
            <person name="Zhang W."/>
            <person name="Slipinski A."/>
            <person name="Escalona H.E."/>
            <person name="Waterhouse R.M."/>
            <person name="Zwick A."/>
            <person name="Pang H."/>
        </authorList>
    </citation>
    <scope>NUCLEOTIDE SEQUENCE [LARGE SCALE GENOMIC DNA]</scope>
    <source>
        <strain evidence="1">SYSU2018</strain>
    </source>
</reference>
<evidence type="ECO:0000313" key="2">
    <source>
        <dbReference type="Proteomes" id="UP001516400"/>
    </source>
</evidence>
<protein>
    <submittedName>
        <fullName evidence="1">Uncharacterized protein</fullName>
    </submittedName>
</protein>
<proteinExistence type="predicted"/>
<keyword evidence="2" id="KW-1185">Reference proteome</keyword>
<sequence>TAPIPNKLASVYICIGRSGSKIASAGFVHRRFFMYSKTFWHSRDHTNSCPFLNRLCNGSKVIELSGMYLL</sequence>
<comment type="caution">
    <text evidence="1">The sequence shown here is derived from an EMBL/GenBank/DDBJ whole genome shotgun (WGS) entry which is preliminary data.</text>
</comment>
<feature type="non-terminal residue" evidence="1">
    <location>
        <position position="1"/>
    </location>
</feature>
<name>A0ABD2NLR1_9CUCU</name>
<accession>A0ABD2NLR1</accession>